<evidence type="ECO:0000313" key="3">
    <source>
        <dbReference type="Proteomes" id="UP000550401"/>
    </source>
</evidence>
<dbReference type="Pfam" id="PF04338">
    <property type="entry name" value="DUF481"/>
    <property type="match status" value="1"/>
</dbReference>
<keyword evidence="3" id="KW-1185">Reference proteome</keyword>
<dbReference type="Proteomes" id="UP000550401">
    <property type="component" value="Unassembled WGS sequence"/>
</dbReference>
<sequence length="270" mass="29124">MKKILLTAAVLAALPACAFADDGWSGAGELGFAAARGNAKSENLNAKLTFKKEDDQWKDNFYLTALRSKGEITVATVGADGQIQNVKNYETTANRYEAGASVGYKFDERSYLVGALRYENDDFSPFEYQAVVSLGYGYTVLKNASDELSVEIGPGYKRYKPVDVLGPETAGDPPAPVRHSFDSEGEVVGRGLVAYKHAFTETTSFIDTLLVEAGSDNTFLQNDAGLQVAINKSFALKAGYQVRHNSDVAPGIKKTDQLITTNLVYNFGGG</sequence>
<dbReference type="RefSeq" id="WP_182532537.1">
    <property type="nucleotide sequence ID" value="NZ_JACGXL010000007.1"/>
</dbReference>
<protein>
    <submittedName>
        <fullName evidence="2">Putative salt-induced outer membrane protein</fullName>
    </submittedName>
</protein>
<dbReference type="AlphaFoldDB" id="A0A839FBH4"/>
<comment type="caution">
    <text evidence="2">The sequence shown here is derived from an EMBL/GenBank/DDBJ whole genome shotgun (WGS) entry which is preliminary data.</text>
</comment>
<dbReference type="InterPro" id="IPR007433">
    <property type="entry name" value="DUF481"/>
</dbReference>
<feature type="chain" id="PRO_5032740467" evidence="1">
    <location>
        <begin position="21"/>
        <end position="270"/>
    </location>
</feature>
<feature type="signal peptide" evidence="1">
    <location>
        <begin position="1"/>
        <end position="20"/>
    </location>
</feature>
<dbReference type="EMBL" id="JACGXL010000007">
    <property type="protein sequence ID" value="MBA8889491.1"/>
    <property type="molecule type" value="Genomic_DNA"/>
</dbReference>
<organism evidence="2 3">
    <name type="scientific">Dokdonella fugitiva</name>
    <dbReference type="NCBI Taxonomy" id="328517"/>
    <lineage>
        <taxon>Bacteria</taxon>
        <taxon>Pseudomonadati</taxon>
        <taxon>Pseudomonadota</taxon>
        <taxon>Gammaproteobacteria</taxon>
        <taxon>Lysobacterales</taxon>
        <taxon>Rhodanobacteraceae</taxon>
        <taxon>Dokdonella</taxon>
    </lineage>
</organism>
<accession>A0A839FBH4</accession>
<name>A0A839FBH4_9GAMM</name>
<proteinExistence type="predicted"/>
<reference evidence="2 3" key="1">
    <citation type="submission" date="2020-07" db="EMBL/GenBank/DDBJ databases">
        <title>Genomic Encyclopedia of Type Strains, Phase IV (KMG-V): Genome sequencing to study the core and pangenomes of soil and plant-associated prokaryotes.</title>
        <authorList>
            <person name="Whitman W."/>
        </authorList>
    </citation>
    <scope>NUCLEOTIDE SEQUENCE [LARGE SCALE GENOMIC DNA]</scope>
    <source>
        <strain evidence="2 3">RH2WT43</strain>
    </source>
</reference>
<keyword evidence="1" id="KW-0732">Signal</keyword>
<evidence type="ECO:0000313" key="2">
    <source>
        <dbReference type="EMBL" id="MBA8889491.1"/>
    </source>
</evidence>
<gene>
    <name evidence="2" type="ORF">FHW12_003737</name>
</gene>
<evidence type="ECO:0000256" key="1">
    <source>
        <dbReference type="SAM" id="SignalP"/>
    </source>
</evidence>